<keyword evidence="2" id="KW-1133">Transmembrane helix</keyword>
<evidence type="ECO:0000256" key="2">
    <source>
        <dbReference type="SAM" id="Phobius"/>
    </source>
</evidence>
<proteinExistence type="predicted"/>
<sequence>MVNELKKKKKGEKKSLFRGRKKKTDIHIHKYIHIHTHINTYVCIYITSKKKKKKKKKKKERREKQLAKMIKELPLTESERVRAYDRANEFVKELLEESKAQGGSCPFRHVYGAFMGGSLQKGVAIRYDYDGDIVFLVSLSSQSDVRSCMRLHKQILVWIKDVMRKKETAESNMSAVAVTDQPLSRSMTLETAIAVAIAIAIAIAIARVMRRIIVTK</sequence>
<dbReference type="InterPro" id="IPR043519">
    <property type="entry name" value="NT_sf"/>
</dbReference>
<keyword evidence="2" id="KW-0472">Membrane</keyword>
<dbReference type="AlphaFoldDB" id="X6NRF9"/>
<organism evidence="3 4">
    <name type="scientific">Reticulomyxa filosa</name>
    <dbReference type="NCBI Taxonomy" id="46433"/>
    <lineage>
        <taxon>Eukaryota</taxon>
        <taxon>Sar</taxon>
        <taxon>Rhizaria</taxon>
        <taxon>Retaria</taxon>
        <taxon>Foraminifera</taxon>
        <taxon>Monothalamids</taxon>
        <taxon>Reticulomyxidae</taxon>
        <taxon>Reticulomyxa</taxon>
    </lineage>
</organism>
<comment type="caution">
    <text evidence="3">The sequence shown here is derived from an EMBL/GenBank/DDBJ whole genome shotgun (WGS) entry which is preliminary data.</text>
</comment>
<reference evidence="3 4" key="1">
    <citation type="journal article" date="2013" name="Curr. Biol.">
        <title>The Genome of the Foraminiferan Reticulomyxa filosa.</title>
        <authorList>
            <person name="Glockner G."/>
            <person name="Hulsmann N."/>
            <person name="Schleicher M."/>
            <person name="Noegel A.A."/>
            <person name="Eichinger L."/>
            <person name="Gallinger C."/>
            <person name="Pawlowski J."/>
            <person name="Sierra R."/>
            <person name="Euteneuer U."/>
            <person name="Pillet L."/>
            <person name="Moustafa A."/>
            <person name="Platzer M."/>
            <person name="Groth M."/>
            <person name="Szafranski K."/>
            <person name="Schliwa M."/>
        </authorList>
    </citation>
    <scope>NUCLEOTIDE SEQUENCE [LARGE SCALE GENOMIC DNA]</scope>
</reference>
<dbReference type="Proteomes" id="UP000023152">
    <property type="component" value="Unassembled WGS sequence"/>
</dbReference>
<protein>
    <submittedName>
        <fullName evidence="3">Uncharacterized protein</fullName>
    </submittedName>
</protein>
<keyword evidence="2" id="KW-0812">Transmembrane</keyword>
<feature type="non-terminal residue" evidence="3">
    <location>
        <position position="216"/>
    </location>
</feature>
<dbReference type="Gene3D" id="3.30.460.10">
    <property type="entry name" value="Beta Polymerase, domain 2"/>
    <property type="match status" value="1"/>
</dbReference>
<gene>
    <name evidence="3" type="ORF">RFI_09223</name>
</gene>
<evidence type="ECO:0000313" key="4">
    <source>
        <dbReference type="Proteomes" id="UP000023152"/>
    </source>
</evidence>
<accession>X6NRF9</accession>
<feature type="transmembrane region" description="Helical" evidence="2">
    <location>
        <begin position="191"/>
        <end position="209"/>
    </location>
</feature>
<name>X6NRF9_RETFI</name>
<feature type="region of interest" description="Disordered" evidence="1">
    <location>
        <begin position="1"/>
        <end position="20"/>
    </location>
</feature>
<dbReference type="EMBL" id="ASPP01006971">
    <property type="protein sequence ID" value="ETO27907.1"/>
    <property type="molecule type" value="Genomic_DNA"/>
</dbReference>
<dbReference type="SUPFAM" id="SSF81301">
    <property type="entry name" value="Nucleotidyltransferase"/>
    <property type="match status" value="1"/>
</dbReference>
<evidence type="ECO:0000256" key="1">
    <source>
        <dbReference type="SAM" id="MobiDB-lite"/>
    </source>
</evidence>
<evidence type="ECO:0000313" key="3">
    <source>
        <dbReference type="EMBL" id="ETO27907.1"/>
    </source>
</evidence>
<keyword evidence="4" id="KW-1185">Reference proteome</keyword>